<dbReference type="Gene3D" id="2.160.10.10">
    <property type="entry name" value="Hexapeptide repeat proteins"/>
    <property type="match status" value="1"/>
</dbReference>
<feature type="domain" description="PglD N-terminal" evidence="2">
    <location>
        <begin position="3"/>
        <end position="87"/>
    </location>
</feature>
<dbReference type="InterPro" id="IPR011004">
    <property type="entry name" value="Trimer_LpxA-like_sf"/>
</dbReference>
<dbReference type="RefSeq" id="WP_206582909.1">
    <property type="nucleotide sequence ID" value="NZ_JAFJZZ010000006.1"/>
</dbReference>
<evidence type="ECO:0000313" key="4">
    <source>
        <dbReference type="Proteomes" id="UP000664545"/>
    </source>
</evidence>
<dbReference type="Gene3D" id="3.40.50.20">
    <property type="match status" value="1"/>
</dbReference>
<dbReference type="EMBL" id="JAFJZZ010000006">
    <property type="protein sequence ID" value="MBN7774065.1"/>
    <property type="molecule type" value="Genomic_DNA"/>
</dbReference>
<dbReference type="Pfam" id="PF17836">
    <property type="entry name" value="PglD_N"/>
    <property type="match status" value="1"/>
</dbReference>
<comment type="caution">
    <text evidence="3">The sequence shown here is derived from an EMBL/GenBank/DDBJ whole genome shotgun (WGS) entry which is preliminary data.</text>
</comment>
<gene>
    <name evidence="3" type="ORF">JYB65_11885</name>
</gene>
<proteinExistence type="predicted"/>
<dbReference type="Proteomes" id="UP000664545">
    <property type="component" value="Unassembled WGS sequence"/>
</dbReference>
<dbReference type="InterPro" id="IPR020019">
    <property type="entry name" value="AcTrfase_PglD-like"/>
</dbReference>
<dbReference type="InterPro" id="IPR041561">
    <property type="entry name" value="PglD_N"/>
</dbReference>
<evidence type="ECO:0000259" key="2">
    <source>
        <dbReference type="Pfam" id="PF17836"/>
    </source>
</evidence>
<dbReference type="CDD" id="cd03360">
    <property type="entry name" value="LbH_AT_putative"/>
    <property type="match status" value="1"/>
</dbReference>
<dbReference type="InterPro" id="IPR050179">
    <property type="entry name" value="Trans_hexapeptide_repeat"/>
</dbReference>
<organism evidence="3 4">
    <name type="scientific">Clostridium aminobutyricum</name>
    <dbReference type="NCBI Taxonomy" id="33953"/>
    <lineage>
        <taxon>Bacteria</taxon>
        <taxon>Bacillati</taxon>
        <taxon>Bacillota</taxon>
        <taxon>Clostridia</taxon>
        <taxon>Eubacteriales</taxon>
        <taxon>Clostridiaceae</taxon>
        <taxon>Clostridium</taxon>
    </lineage>
</organism>
<dbReference type="PANTHER" id="PTHR43300">
    <property type="entry name" value="ACETYLTRANSFERASE"/>
    <property type="match status" value="1"/>
</dbReference>
<protein>
    <submittedName>
        <fullName evidence="3">Acetyltransferase</fullName>
    </submittedName>
</protein>
<name>A0A939DAE7_CLOAM</name>
<evidence type="ECO:0000256" key="1">
    <source>
        <dbReference type="PIRSR" id="PIRSR620019-1"/>
    </source>
</evidence>
<dbReference type="PANTHER" id="PTHR43300:SF7">
    <property type="entry name" value="UDP-N-ACETYLBACILLOSAMINE N-ACETYLTRANSFERASE"/>
    <property type="match status" value="1"/>
</dbReference>
<reference evidence="3" key="1">
    <citation type="submission" date="2021-02" db="EMBL/GenBank/DDBJ databases">
        <title>Abyssanaerobacter marinus gen.nov., sp., nov, anaerobic bacterium isolated from the Onnuri vent field of Indian Ocean and suggestion of Mogibacteriaceae fam. nov., and proposal of reclassification of ambiguous this family's genus member.</title>
        <authorList>
            <person name="Kim Y.J."/>
            <person name="Yang J.-A."/>
        </authorList>
    </citation>
    <scope>NUCLEOTIDE SEQUENCE</scope>
    <source>
        <strain evidence="3">DSM 2634</strain>
    </source>
</reference>
<dbReference type="NCBIfam" id="TIGR03570">
    <property type="entry name" value="NeuD_NnaD"/>
    <property type="match status" value="1"/>
</dbReference>
<feature type="site" description="Increases basicity of active site His" evidence="1">
    <location>
        <position position="142"/>
    </location>
</feature>
<feature type="active site" description="Proton acceptor" evidence="1">
    <location>
        <position position="141"/>
    </location>
</feature>
<keyword evidence="4" id="KW-1185">Reference proteome</keyword>
<accession>A0A939DAE7</accession>
<dbReference type="AlphaFoldDB" id="A0A939DAE7"/>
<evidence type="ECO:0000313" key="3">
    <source>
        <dbReference type="EMBL" id="MBN7774065.1"/>
    </source>
</evidence>
<sequence length="212" mass="23090">MKQLVIVGAGGFGREVADTIKRINNTEQRYDLLGYVDDDQELWDNKVNGLKVLGGKDWLKQFSKEHDIFAVMAIANAAVKRSLADYLNDFVQWENIVDPSALISSYAEMGVGNIIQPFVVIGPNTKIGNHCMFNLHTNMGHDAKVGNFVSAMSMCDITGGVLIKEGAYLATSVAIVPQVVIGKNAFISAGSVVLKDVEDDAQVIGYPAKRIR</sequence>
<dbReference type="SUPFAM" id="SSF51161">
    <property type="entry name" value="Trimeric LpxA-like enzymes"/>
    <property type="match status" value="1"/>
</dbReference>